<gene>
    <name evidence="1" type="ORF">SAMN05444338_104109</name>
</gene>
<keyword evidence="2" id="KW-1185">Reference proteome</keyword>
<dbReference type="AlphaFoldDB" id="A0A1H2VLB9"/>
<dbReference type="PANTHER" id="PTHR38471">
    <property type="entry name" value="FOUR HELIX BUNDLE PROTEIN"/>
    <property type="match status" value="1"/>
</dbReference>
<dbReference type="Proteomes" id="UP000198569">
    <property type="component" value="Unassembled WGS sequence"/>
</dbReference>
<organism evidence="1 2">
    <name type="scientific">Flavobacterium degerlachei</name>
    <dbReference type="NCBI Taxonomy" id="229203"/>
    <lineage>
        <taxon>Bacteria</taxon>
        <taxon>Pseudomonadati</taxon>
        <taxon>Bacteroidota</taxon>
        <taxon>Flavobacteriia</taxon>
        <taxon>Flavobacteriales</taxon>
        <taxon>Flavobacteriaceae</taxon>
        <taxon>Flavobacterium</taxon>
    </lineage>
</organism>
<dbReference type="RefSeq" id="WP_091430474.1">
    <property type="nucleotide sequence ID" value="NZ_FNMV01000004.1"/>
</dbReference>
<dbReference type="OrthoDB" id="9811959at2"/>
<accession>A0A1H2VLB9</accession>
<protein>
    <submittedName>
        <fullName evidence="1">Four helix bundle protein</fullName>
    </submittedName>
</protein>
<evidence type="ECO:0000313" key="2">
    <source>
        <dbReference type="Proteomes" id="UP000198569"/>
    </source>
</evidence>
<dbReference type="Pfam" id="PF05635">
    <property type="entry name" value="23S_rRNA_IVP"/>
    <property type="match status" value="1"/>
</dbReference>
<dbReference type="NCBIfam" id="TIGR02436">
    <property type="entry name" value="four helix bundle protein"/>
    <property type="match status" value="1"/>
</dbReference>
<evidence type="ECO:0000313" key="1">
    <source>
        <dbReference type="EMBL" id="SDW69068.1"/>
    </source>
</evidence>
<proteinExistence type="predicted"/>
<reference evidence="2" key="1">
    <citation type="submission" date="2016-10" db="EMBL/GenBank/DDBJ databases">
        <authorList>
            <person name="Varghese N."/>
            <person name="Submissions S."/>
        </authorList>
    </citation>
    <scope>NUCLEOTIDE SEQUENCE [LARGE SCALE GENOMIC DNA]</scope>
    <source>
        <strain evidence="2">DSM 15718</strain>
    </source>
</reference>
<dbReference type="PANTHER" id="PTHR38471:SF2">
    <property type="entry name" value="FOUR HELIX BUNDLE PROTEIN"/>
    <property type="match status" value="1"/>
</dbReference>
<dbReference type="EMBL" id="FNMV01000004">
    <property type="protein sequence ID" value="SDW69068.1"/>
    <property type="molecule type" value="Genomic_DNA"/>
</dbReference>
<name>A0A1H2VLB9_9FLAO</name>
<sequence>MESNLEVWKTAHQLTLAVYKVTQDFPKSEQFGLTSQVRRSAASVPTNIIEGQARQYKKEFIQFLYISKGSLEETNYHLFLSKELGYIVEDDYKMLSELCTRIKMMLYKLIKSLAA</sequence>
<dbReference type="InterPro" id="IPR012657">
    <property type="entry name" value="23S_rRNA-intervening_sequence"/>
</dbReference>
<dbReference type="SUPFAM" id="SSF158446">
    <property type="entry name" value="IVS-encoded protein-like"/>
    <property type="match status" value="1"/>
</dbReference>
<dbReference type="CDD" id="cd16377">
    <property type="entry name" value="23S_rRNA_IVP_like"/>
    <property type="match status" value="1"/>
</dbReference>
<dbReference type="InterPro" id="IPR036583">
    <property type="entry name" value="23S_rRNA_IVS_sf"/>
</dbReference>
<dbReference type="Gene3D" id="1.20.1440.60">
    <property type="entry name" value="23S rRNA-intervening sequence"/>
    <property type="match status" value="1"/>
</dbReference>